<evidence type="ECO:0000313" key="3">
    <source>
        <dbReference type="Proteomes" id="UP000000433"/>
    </source>
</evidence>
<keyword evidence="3" id="KW-1185">Reference proteome</keyword>
<keyword evidence="1" id="KW-0472">Membrane</keyword>
<dbReference type="EMBL" id="AJ965256">
    <property type="protein sequence ID" value="CAI83470.1"/>
    <property type="molecule type" value="Genomic_DNA"/>
</dbReference>
<feature type="transmembrane region" description="Helical" evidence="1">
    <location>
        <begin position="12"/>
        <end position="29"/>
    </location>
</feature>
<reference evidence="2 3" key="1">
    <citation type="journal article" date="2005" name="Nat. Biotechnol.">
        <title>Genome sequence of the chlorinated compound-respiring bacterium Dehalococcoides species strain CBDB1.</title>
        <authorList>
            <person name="Kube M."/>
            <person name="Beck A."/>
            <person name="Zinder S.H."/>
            <person name="Kuhl H."/>
            <person name="Reinhardt R."/>
            <person name="Adrian L."/>
        </authorList>
    </citation>
    <scope>NUCLEOTIDE SEQUENCE [LARGE SCALE GENOMIC DNA]</scope>
    <source>
        <strain evidence="2 3">CBDB1</strain>
    </source>
</reference>
<feature type="transmembrane region" description="Helical" evidence="1">
    <location>
        <begin position="41"/>
        <end position="69"/>
    </location>
</feature>
<keyword evidence="1" id="KW-1133">Transmembrane helix</keyword>
<keyword evidence="1" id="KW-0812">Transmembrane</keyword>
<evidence type="ECO:0000256" key="1">
    <source>
        <dbReference type="SAM" id="Phobius"/>
    </source>
</evidence>
<organism evidence="2 3">
    <name type="scientific">Dehalococcoides mccartyi (strain CBDB1)</name>
    <dbReference type="NCBI Taxonomy" id="255470"/>
    <lineage>
        <taxon>Bacteria</taxon>
        <taxon>Bacillati</taxon>
        <taxon>Chloroflexota</taxon>
        <taxon>Dehalococcoidia</taxon>
        <taxon>Dehalococcoidales</taxon>
        <taxon>Dehalococcoidaceae</taxon>
        <taxon>Dehalococcoides</taxon>
    </lineage>
</organism>
<evidence type="ECO:0000313" key="2">
    <source>
        <dbReference type="EMBL" id="CAI83470.1"/>
    </source>
</evidence>
<gene>
    <name evidence="2" type="ORF">cbdbB30</name>
</gene>
<protein>
    <submittedName>
        <fullName evidence="2">Uncharacterized protein</fullName>
    </submittedName>
</protein>
<name>A0A916KNQ8_DEHMC</name>
<dbReference type="Proteomes" id="UP000000433">
    <property type="component" value="Chromosome"/>
</dbReference>
<dbReference type="AlphaFoldDB" id="A0A916KNQ8"/>
<accession>A0A916KNQ8</accession>
<dbReference type="KEGG" id="deh:cbdbB30"/>
<sequence length="74" mass="8314">MLSAKTEMKYRYTYNLCYNFTGISGIIQITGENLIMDTLGFILAILGIMVAISLLYVLNLSAKALTIYINKNKK</sequence>
<proteinExistence type="predicted"/>